<dbReference type="PANTHER" id="PTHR22754">
    <property type="entry name" value="DISCO-INTERACTING PROTEIN 2 DIP2 -RELATED"/>
    <property type="match status" value="1"/>
</dbReference>
<evidence type="ECO:0000256" key="5">
    <source>
        <dbReference type="SAM" id="Phobius"/>
    </source>
</evidence>
<keyword evidence="5" id="KW-0812">Transmembrane</keyword>
<dbReference type="InterPro" id="IPR000873">
    <property type="entry name" value="AMP-dep_synth/lig_dom"/>
</dbReference>
<dbReference type="SUPFAM" id="SSF56801">
    <property type="entry name" value="Acetyl-CoA synthetase-like"/>
    <property type="match status" value="1"/>
</dbReference>
<dbReference type="FunFam" id="3.40.50.12780:FF:000013">
    <property type="entry name" value="Long-chain-fatty-acid--AMP ligase FadD32"/>
    <property type="match status" value="1"/>
</dbReference>
<evidence type="ECO:0000256" key="4">
    <source>
        <dbReference type="ARBA" id="ARBA00023098"/>
    </source>
</evidence>
<keyword evidence="5" id="KW-1133">Transmembrane helix</keyword>
<dbReference type="Pfam" id="PF00501">
    <property type="entry name" value="AMP-binding"/>
    <property type="match status" value="1"/>
</dbReference>
<sequence length="610" mass="65718">MEAMFADNRPQSSSETGTGWVNFSEVLRHHASHLPDKIALRFLERGEGEGKCLTYAELDQHARTLAGQLVAKGAEGRPVLLVYPAGLSFIISFCACLYAGAIAVPTPFITPSRSAARIAAIALDASPCLVLTCTRLATDKTLRGAFPAELSGLPWIITDEESVEEGLLQTPPAFSSEAPAFLQYTSGSTANPKGVIVTHGNLLANMEMIRIAFGHDVKTRMVSWLPLFHDMGLVGGLLQPLYLGALSVLMSPMDFIQRPLRWLQAISHFRATSSGGPNFAYSLCADRIRPERLRELDLRSWRVAFCGAEPVRADDLRRFADGLTPAGFDPKALFPCYGMAETTLFVSGGPAGRGLSSIHTPATPSQPAGMERVICGQGAIGQRLAIVDPESRCRLPEGEVGEIWVGGPHVGAGYWQQEDMSEATFRAKISGEADAGGFLRTGDLGLMQGQDLVVVGRLKEVIIVRGVKHHPEDIEIAASRAHPALGGAAAAFAIERDGVDDFIVLQEVKRGHLNDPTLESAPKAVSAAICETFGTTPSDVVLVKPGTLLRTTSNKIRRAACRKAYLSGELTPSRLDWPALVPQDQSAERDVPLDVSLPYEPKHFEAKQND</sequence>
<keyword evidence="2" id="KW-0436">Ligase</keyword>
<dbReference type="InterPro" id="IPR045851">
    <property type="entry name" value="AMP-bd_C_sf"/>
</dbReference>
<dbReference type="EMBL" id="MKIM01000019">
    <property type="protein sequence ID" value="OLP46743.1"/>
    <property type="molecule type" value="Genomic_DNA"/>
</dbReference>
<gene>
    <name evidence="8" type="ORF">BJF95_15615</name>
</gene>
<name>A0A1Q8ZXN2_9HYPH</name>
<dbReference type="GO" id="GO:0070566">
    <property type="term" value="F:adenylyltransferase activity"/>
    <property type="evidence" value="ECO:0007669"/>
    <property type="project" value="TreeGrafter"/>
</dbReference>
<dbReference type="Pfam" id="PF23024">
    <property type="entry name" value="AMP-dom_DIP2-like"/>
    <property type="match status" value="1"/>
</dbReference>
<dbReference type="PANTHER" id="PTHR22754:SF32">
    <property type="entry name" value="DISCO-INTERACTING PROTEIN 2"/>
    <property type="match status" value="1"/>
</dbReference>
<keyword evidence="9" id="KW-1185">Reference proteome</keyword>
<protein>
    <submittedName>
        <fullName evidence="8">Uncharacterized protein</fullName>
    </submittedName>
</protein>
<dbReference type="Gene3D" id="3.40.50.12780">
    <property type="entry name" value="N-terminal domain of ligase-like"/>
    <property type="match status" value="1"/>
</dbReference>
<dbReference type="GO" id="GO:0071766">
    <property type="term" value="P:Actinobacterium-type cell wall biogenesis"/>
    <property type="evidence" value="ECO:0007669"/>
    <property type="project" value="UniProtKB-ARBA"/>
</dbReference>
<evidence type="ECO:0000313" key="8">
    <source>
        <dbReference type="EMBL" id="OLP46743.1"/>
    </source>
</evidence>
<dbReference type="CDD" id="cd05931">
    <property type="entry name" value="FAAL"/>
    <property type="match status" value="1"/>
</dbReference>
<evidence type="ECO:0000256" key="3">
    <source>
        <dbReference type="ARBA" id="ARBA00022832"/>
    </source>
</evidence>
<keyword evidence="4" id="KW-0443">Lipid metabolism</keyword>
<dbReference type="STRING" id="1867956.BJF95_15615"/>
<dbReference type="Gene3D" id="3.30.300.30">
    <property type="match status" value="1"/>
</dbReference>
<dbReference type="InterPro" id="IPR042099">
    <property type="entry name" value="ANL_N_sf"/>
</dbReference>
<dbReference type="InterPro" id="IPR040097">
    <property type="entry name" value="FAAL/FAAC"/>
</dbReference>
<proteinExistence type="inferred from homology"/>
<dbReference type="Proteomes" id="UP000186894">
    <property type="component" value="Unassembled WGS sequence"/>
</dbReference>
<dbReference type="AlphaFoldDB" id="A0A1Q8ZXN2"/>
<feature type="transmembrane region" description="Helical" evidence="5">
    <location>
        <begin position="80"/>
        <end position="104"/>
    </location>
</feature>
<evidence type="ECO:0000259" key="6">
    <source>
        <dbReference type="Pfam" id="PF00501"/>
    </source>
</evidence>
<evidence type="ECO:0000313" key="9">
    <source>
        <dbReference type="Proteomes" id="UP000186894"/>
    </source>
</evidence>
<evidence type="ECO:0000256" key="2">
    <source>
        <dbReference type="ARBA" id="ARBA00022598"/>
    </source>
</evidence>
<dbReference type="GO" id="GO:0006633">
    <property type="term" value="P:fatty acid biosynthetic process"/>
    <property type="evidence" value="ECO:0007669"/>
    <property type="project" value="TreeGrafter"/>
</dbReference>
<feature type="domain" description="AMP-dependent synthetase/ligase" evidence="6">
    <location>
        <begin position="28"/>
        <end position="415"/>
    </location>
</feature>
<organism evidence="8 9">
    <name type="scientific">Rhizobium oryziradicis</name>
    <dbReference type="NCBI Taxonomy" id="1867956"/>
    <lineage>
        <taxon>Bacteria</taxon>
        <taxon>Pseudomonadati</taxon>
        <taxon>Pseudomonadota</taxon>
        <taxon>Alphaproteobacteria</taxon>
        <taxon>Hyphomicrobiales</taxon>
        <taxon>Rhizobiaceae</taxon>
        <taxon>Rhizobium/Agrobacterium group</taxon>
        <taxon>Rhizobium</taxon>
    </lineage>
</organism>
<dbReference type="GO" id="GO:0005886">
    <property type="term" value="C:plasma membrane"/>
    <property type="evidence" value="ECO:0007669"/>
    <property type="project" value="TreeGrafter"/>
</dbReference>
<dbReference type="GO" id="GO:0016874">
    <property type="term" value="F:ligase activity"/>
    <property type="evidence" value="ECO:0007669"/>
    <property type="project" value="UniProtKB-KW"/>
</dbReference>
<evidence type="ECO:0000256" key="1">
    <source>
        <dbReference type="ARBA" id="ARBA00006432"/>
    </source>
</evidence>
<accession>A0A1Q8ZXN2</accession>
<evidence type="ECO:0000259" key="7">
    <source>
        <dbReference type="Pfam" id="PF23024"/>
    </source>
</evidence>
<comment type="caution">
    <text evidence="8">The sequence shown here is derived from an EMBL/GenBank/DDBJ whole genome shotgun (WGS) entry which is preliminary data.</text>
</comment>
<comment type="similarity">
    <text evidence="1">Belongs to the ATP-dependent AMP-binding enzyme family.</text>
</comment>
<keyword evidence="3" id="KW-0276">Fatty acid metabolism</keyword>
<reference evidence="8 9" key="1">
    <citation type="submission" date="2016-09" db="EMBL/GenBank/DDBJ databases">
        <title>Rhizobium oryziradicis sp. nov., isolated from the root of rice.</title>
        <authorList>
            <person name="Zhao J."/>
            <person name="Zhang X."/>
        </authorList>
    </citation>
    <scope>NUCLEOTIDE SEQUENCE [LARGE SCALE GENOMIC DNA]</scope>
    <source>
        <strain evidence="8 9">N19</strain>
    </source>
</reference>
<keyword evidence="5" id="KW-0472">Membrane</keyword>
<feature type="domain" description="AMP-binding enzyme C-terminal" evidence="7">
    <location>
        <begin position="459"/>
        <end position="571"/>
    </location>
</feature>
<dbReference type="InterPro" id="IPR025110">
    <property type="entry name" value="AMP-bd_C"/>
</dbReference>